<dbReference type="EMBL" id="QGBI01000015">
    <property type="protein sequence ID" value="MBX3891454.1"/>
    <property type="molecule type" value="Genomic_DNA"/>
</dbReference>
<name>A0AAW4Q5U7_RALPI</name>
<dbReference type="RefSeq" id="WP_182553392.1">
    <property type="nucleotide sequence ID" value="NZ_QGAQ01000015.1"/>
</dbReference>
<reference evidence="1" key="1">
    <citation type="submission" date="2018-06" db="EMBL/GenBank/DDBJ databases">
        <authorList>
            <person name="O'Rourke A."/>
        </authorList>
    </citation>
    <scope>NUCLEOTIDE SEQUENCE</scope>
    <source>
        <strain evidence="1">132550021-3</strain>
    </source>
</reference>
<evidence type="ECO:0000313" key="1">
    <source>
        <dbReference type="EMBL" id="MBX3891454.1"/>
    </source>
</evidence>
<comment type="caution">
    <text evidence="1">The sequence shown here is derived from an EMBL/GenBank/DDBJ whole genome shotgun (WGS) entry which is preliminary data.</text>
</comment>
<proteinExistence type="predicted"/>
<gene>
    <name evidence="1" type="ORF">DEE74_16450</name>
</gene>
<evidence type="ECO:0000313" key="2">
    <source>
        <dbReference type="Proteomes" id="UP001199322"/>
    </source>
</evidence>
<organism evidence="1 2">
    <name type="scientific">Ralstonia pickettii</name>
    <name type="common">Burkholderia pickettii</name>
    <dbReference type="NCBI Taxonomy" id="329"/>
    <lineage>
        <taxon>Bacteria</taxon>
        <taxon>Pseudomonadati</taxon>
        <taxon>Pseudomonadota</taxon>
        <taxon>Betaproteobacteria</taxon>
        <taxon>Burkholderiales</taxon>
        <taxon>Burkholderiaceae</taxon>
        <taxon>Ralstonia</taxon>
    </lineage>
</organism>
<sequence length="498" mass="54600">MLNVTEKLKAELYDAVLKAAEAVGPEVVIKALCPNHLDAYRRHAEASVVGVAGGMPGTSGFTMACFEAAKVPVGTHLYTQPIAEVMEADENSVDNLLAMVPEVVTVERLVRDTGEVAPKQVESAFRSIAKVALSRAPSSRYIRQQALGEAKRAIVALSGSKWVTREAAGECADAIGKLADEACEAKSGEEIFVCIPNSDAIKLALESSGVDAPRFVVHVPAHAVERSPDFRMVPVTERFPTYDETAKVIGFTRDHDYGGIRFHHMKVSDFYECNPDDGEPGSELARNVTHWMSEPWPQESDAGPRQQGSNDHADVLRIINEEAGRTLSRDDFDLCTRIAKRVAALKRQSCDKSAAIDWRFLANEWADVATNGLQWLRNIKENVSQPSQALENMEACVECVMRLQEGLHESFHLEHLSAEVIKLMSRQTTITLRQTEALLGFFGGFDSEVAIARYKDGLIAWGVHCPEKGGLFLGPTVLDADRMLHSRGPAAARHVTLN</sequence>
<dbReference type="AlphaFoldDB" id="A0AAW4Q5U7"/>
<dbReference type="Proteomes" id="UP001199322">
    <property type="component" value="Unassembled WGS sequence"/>
</dbReference>
<accession>A0AAW4Q5U7</accession>
<protein>
    <submittedName>
        <fullName evidence="1">Uncharacterized protein</fullName>
    </submittedName>
</protein>